<dbReference type="OrthoDB" id="9809796at2"/>
<comment type="pathway">
    <text evidence="2 7 8">Cell wall biogenesis; peptidoglycan biosynthesis.</text>
</comment>
<dbReference type="Pfam" id="PF02875">
    <property type="entry name" value="Mur_ligase_C"/>
    <property type="match status" value="1"/>
</dbReference>
<comment type="function">
    <text evidence="7 8">Cell wall formation. Catalyzes the addition of glutamate to the nucleotide precursor UDP-N-acetylmuramoyl-L-alanine (UMA).</text>
</comment>
<dbReference type="GO" id="GO:0005524">
    <property type="term" value="F:ATP binding"/>
    <property type="evidence" value="ECO:0007669"/>
    <property type="project" value="UniProtKB-UniRule"/>
</dbReference>
<feature type="binding site" evidence="7">
    <location>
        <begin position="110"/>
        <end position="116"/>
    </location>
    <ligand>
        <name>ATP</name>
        <dbReference type="ChEBI" id="CHEBI:30616"/>
    </ligand>
</feature>
<keyword evidence="7 8" id="KW-0132">Cell division</keyword>
<dbReference type="NCBIfam" id="TIGR01087">
    <property type="entry name" value="murD"/>
    <property type="match status" value="1"/>
</dbReference>
<keyword evidence="7 8" id="KW-0961">Cell wall biogenesis/degradation</keyword>
<keyword evidence="12" id="KW-1185">Reference proteome</keyword>
<name>A0A495WBZ5_9BACT</name>
<evidence type="ECO:0000256" key="1">
    <source>
        <dbReference type="ARBA" id="ARBA00004496"/>
    </source>
</evidence>
<evidence type="ECO:0000256" key="7">
    <source>
        <dbReference type="HAMAP-Rule" id="MF_00639"/>
    </source>
</evidence>
<accession>A0A495WBZ5</accession>
<dbReference type="Gene3D" id="3.40.1190.10">
    <property type="entry name" value="Mur-like, catalytic domain"/>
    <property type="match status" value="1"/>
</dbReference>
<feature type="domain" description="Mur ligase central" evidence="10">
    <location>
        <begin position="108"/>
        <end position="286"/>
    </location>
</feature>
<gene>
    <name evidence="7" type="primary">murD</name>
    <name evidence="11" type="ORF">BC742_1418</name>
</gene>
<evidence type="ECO:0000313" key="11">
    <source>
        <dbReference type="EMBL" id="RKT58345.1"/>
    </source>
</evidence>
<evidence type="ECO:0000256" key="8">
    <source>
        <dbReference type="RuleBase" id="RU003664"/>
    </source>
</evidence>
<evidence type="ECO:0000256" key="2">
    <source>
        <dbReference type="ARBA" id="ARBA00004752"/>
    </source>
</evidence>
<dbReference type="PANTHER" id="PTHR43692:SF1">
    <property type="entry name" value="UDP-N-ACETYLMURAMOYLALANINE--D-GLUTAMATE LIGASE"/>
    <property type="match status" value="1"/>
</dbReference>
<protein>
    <recommendedName>
        <fullName evidence="7 8">UDP-N-acetylmuramoylalanine--D-glutamate ligase</fullName>
        <ecNumber evidence="7 8">6.3.2.9</ecNumber>
    </recommendedName>
    <alternativeName>
        <fullName evidence="7">D-glutamic acid-adding enzyme</fullName>
    </alternativeName>
    <alternativeName>
        <fullName evidence="7">UDP-N-acetylmuramoyl-L-alanyl-D-glutamate synthetase</fullName>
    </alternativeName>
</protein>
<keyword evidence="7 8" id="KW-0573">Peptidoglycan synthesis</keyword>
<organism evidence="11 12">
    <name type="scientific">Coprobacter fastidiosus NSB1 = JCM 33896</name>
    <dbReference type="NCBI Taxonomy" id="1349822"/>
    <lineage>
        <taxon>Bacteria</taxon>
        <taxon>Pseudomonadati</taxon>
        <taxon>Bacteroidota</taxon>
        <taxon>Bacteroidia</taxon>
        <taxon>Bacteroidales</taxon>
        <taxon>Barnesiellaceae</taxon>
        <taxon>Coprobacter</taxon>
    </lineage>
</organism>
<comment type="subcellular location">
    <subcellularLocation>
        <location evidence="1 7 8">Cytoplasm</location>
    </subcellularLocation>
</comment>
<dbReference type="UniPathway" id="UPA00219"/>
<dbReference type="Gene3D" id="3.90.190.20">
    <property type="entry name" value="Mur ligase, C-terminal domain"/>
    <property type="match status" value="1"/>
</dbReference>
<evidence type="ECO:0000259" key="10">
    <source>
        <dbReference type="Pfam" id="PF08245"/>
    </source>
</evidence>
<comment type="catalytic activity">
    <reaction evidence="7 8">
        <text>UDP-N-acetyl-alpha-D-muramoyl-L-alanine + D-glutamate + ATP = UDP-N-acetyl-alpha-D-muramoyl-L-alanyl-D-glutamate + ADP + phosphate + H(+)</text>
        <dbReference type="Rhea" id="RHEA:16429"/>
        <dbReference type="ChEBI" id="CHEBI:15378"/>
        <dbReference type="ChEBI" id="CHEBI:29986"/>
        <dbReference type="ChEBI" id="CHEBI:30616"/>
        <dbReference type="ChEBI" id="CHEBI:43474"/>
        <dbReference type="ChEBI" id="CHEBI:83898"/>
        <dbReference type="ChEBI" id="CHEBI:83900"/>
        <dbReference type="ChEBI" id="CHEBI:456216"/>
        <dbReference type="EC" id="6.3.2.9"/>
    </reaction>
</comment>
<evidence type="ECO:0000256" key="6">
    <source>
        <dbReference type="ARBA" id="ARBA00022840"/>
    </source>
</evidence>
<dbReference type="GO" id="GO:0008360">
    <property type="term" value="P:regulation of cell shape"/>
    <property type="evidence" value="ECO:0007669"/>
    <property type="project" value="UniProtKB-KW"/>
</dbReference>
<keyword evidence="7 8" id="KW-0131">Cell cycle</keyword>
<sequence>MNKRIVVLGAGESGAGAAVLAKVKGFDVFVSDMSLIKDTYKALLNKYEIEWEDGRHSIEKILNADEIIKSPGIPDTAPVIREIQKEGIPIISEIEFAGRYTHAKMICITGSNGKTTTTLLTYHILKNAGLNVGLAGNVGKSLALQVATENFDYYVIELSSFQLDNMYKFKADIAVLLNITPDHLDRYGYDMQNYINAKFRITQNQTPNDAFIYWNDDPIITKELKAHDLKARLYPFSEEKEEGVKAYTENNQIVIDAPNDTLTITEDDLALQGRHNLYNSMAASISAKVLDIKKEDIREGLKDFKGVEHRLEKVARVRGVEFINDSKATNVNSCWYALESMRTKVILILGGKDKGNDYSEIEELVKEKVNAIICLGVDNSKLHAFFEGKVPHIEDASSMKEAVDKAFACAQKGETVLLSPCCASFDLFKSYEDRGEQFKECVRNL</sequence>
<dbReference type="GO" id="GO:0051301">
    <property type="term" value="P:cell division"/>
    <property type="evidence" value="ECO:0007669"/>
    <property type="project" value="UniProtKB-KW"/>
</dbReference>
<evidence type="ECO:0000256" key="5">
    <source>
        <dbReference type="ARBA" id="ARBA00022741"/>
    </source>
</evidence>
<dbReference type="SUPFAM" id="SSF53623">
    <property type="entry name" value="MurD-like peptide ligases, catalytic domain"/>
    <property type="match status" value="1"/>
</dbReference>
<dbReference type="GO" id="GO:0005737">
    <property type="term" value="C:cytoplasm"/>
    <property type="evidence" value="ECO:0007669"/>
    <property type="project" value="UniProtKB-SubCell"/>
</dbReference>
<dbReference type="InterPro" id="IPR004101">
    <property type="entry name" value="Mur_ligase_C"/>
</dbReference>
<keyword evidence="7 8" id="KW-0133">Cell shape</keyword>
<proteinExistence type="inferred from homology"/>
<dbReference type="InterPro" id="IPR036565">
    <property type="entry name" value="Mur-like_cat_sf"/>
</dbReference>
<dbReference type="EC" id="6.3.2.9" evidence="7 8"/>
<dbReference type="GeneID" id="92928775"/>
<keyword evidence="3 7" id="KW-0963">Cytoplasm</keyword>
<keyword evidence="5 7" id="KW-0547">Nucleotide-binding</keyword>
<dbReference type="InterPro" id="IPR013221">
    <property type="entry name" value="Mur_ligase_cen"/>
</dbReference>
<dbReference type="Pfam" id="PF08245">
    <property type="entry name" value="Mur_ligase_M"/>
    <property type="match status" value="1"/>
</dbReference>
<comment type="similarity">
    <text evidence="7">Belongs to the MurCDEF family.</text>
</comment>
<dbReference type="Gene3D" id="3.40.50.720">
    <property type="entry name" value="NAD(P)-binding Rossmann-like Domain"/>
    <property type="match status" value="1"/>
</dbReference>
<dbReference type="PANTHER" id="PTHR43692">
    <property type="entry name" value="UDP-N-ACETYLMURAMOYLALANINE--D-GLUTAMATE LIGASE"/>
    <property type="match status" value="1"/>
</dbReference>
<dbReference type="GO" id="GO:0009252">
    <property type="term" value="P:peptidoglycan biosynthetic process"/>
    <property type="evidence" value="ECO:0007669"/>
    <property type="project" value="UniProtKB-UniRule"/>
</dbReference>
<dbReference type="InterPro" id="IPR036615">
    <property type="entry name" value="Mur_ligase_C_dom_sf"/>
</dbReference>
<dbReference type="GO" id="GO:0008764">
    <property type="term" value="F:UDP-N-acetylmuramoylalanine-D-glutamate ligase activity"/>
    <property type="evidence" value="ECO:0007669"/>
    <property type="project" value="UniProtKB-UniRule"/>
</dbReference>
<dbReference type="GO" id="GO:0071555">
    <property type="term" value="P:cell wall organization"/>
    <property type="evidence" value="ECO:0007669"/>
    <property type="project" value="UniProtKB-KW"/>
</dbReference>
<dbReference type="Pfam" id="PF21799">
    <property type="entry name" value="MurD-like_N"/>
    <property type="match status" value="1"/>
</dbReference>
<dbReference type="RefSeq" id="WP_009318115.1">
    <property type="nucleotide sequence ID" value="NZ_KI440835.1"/>
</dbReference>
<keyword evidence="6 7" id="KW-0067">ATP-binding</keyword>
<reference evidence="11 12" key="1">
    <citation type="submission" date="2018-10" db="EMBL/GenBank/DDBJ databases">
        <title>Genomic Encyclopedia of Archaeal and Bacterial Type Strains, Phase II (KMG-II): from individual species to whole genera.</title>
        <authorList>
            <person name="Goeker M."/>
        </authorList>
    </citation>
    <scope>NUCLEOTIDE SEQUENCE [LARGE SCALE GENOMIC DNA]</scope>
    <source>
        <strain evidence="11 12">NSB1</strain>
    </source>
</reference>
<dbReference type="SUPFAM" id="SSF51984">
    <property type="entry name" value="MurCD N-terminal domain"/>
    <property type="match status" value="1"/>
</dbReference>
<feature type="domain" description="Mur ligase C-terminal" evidence="9">
    <location>
        <begin position="309"/>
        <end position="421"/>
    </location>
</feature>
<keyword evidence="4 7" id="KW-0436">Ligase</keyword>
<dbReference type="InterPro" id="IPR005762">
    <property type="entry name" value="MurD"/>
</dbReference>
<evidence type="ECO:0000256" key="4">
    <source>
        <dbReference type="ARBA" id="ARBA00022598"/>
    </source>
</evidence>
<evidence type="ECO:0000259" key="9">
    <source>
        <dbReference type="Pfam" id="PF02875"/>
    </source>
</evidence>
<evidence type="ECO:0000256" key="3">
    <source>
        <dbReference type="ARBA" id="ARBA00022490"/>
    </source>
</evidence>
<evidence type="ECO:0000313" key="12">
    <source>
        <dbReference type="Proteomes" id="UP000269493"/>
    </source>
</evidence>
<dbReference type="AlphaFoldDB" id="A0A495WBZ5"/>
<dbReference type="EMBL" id="RBXN01000004">
    <property type="protein sequence ID" value="RKT58345.1"/>
    <property type="molecule type" value="Genomic_DNA"/>
</dbReference>
<comment type="caution">
    <text evidence="11">The sequence shown here is derived from an EMBL/GenBank/DDBJ whole genome shotgun (WGS) entry which is preliminary data.</text>
</comment>
<dbReference type="SUPFAM" id="SSF53244">
    <property type="entry name" value="MurD-like peptide ligases, peptide-binding domain"/>
    <property type="match status" value="1"/>
</dbReference>
<dbReference type="HAMAP" id="MF_00639">
    <property type="entry name" value="MurD"/>
    <property type="match status" value="1"/>
</dbReference>
<dbReference type="Proteomes" id="UP000269493">
    <property type="component" value="Unassembled WGS sequence"/>
</dbReference>